<gene>
    <name evidence="2" type="ORF">GUJ93_ZPchr0011g27434</name>
</gene>
<protein>
    <submittedName>
        <fullName evidence="2">Uncharacterized protein</fullName>
    </submittedName>
</protein>
<keyword evidence="3" id="KW-1185">Reference proteome</keyword>
<reference evidence="2" key="1">
    <citation type="journal article" date="2021" name="bioRxiv">
        <title>Whole Genome Assembly and Annotation of Northern Wild Rice, Zizania palustris L., Supports a Whole Genome Duplication in the Zizania Genus.</title>
        <authorList>
            <person name="Haas M."/>
            <person name="Kono T."/>
            <person name="Macchietto M."/>
            <person name="Millas R."/>
            <person name="McGilp L."/>
            <person name="Shao M."/>
            <person name="Duquette J."/>
            <person name="Hirsch C.N."/>
            <person name="Kimball J."/>
        </authorList>
    </citation>
    <scope>NUCLEOTIDE SEQUENCE</scope>
    <source>
        <tissue evidence="2">Fresh leaf tissue</tissue>
    </source>
</reference>
<name>A0A8J5WJ51_ZIZPA</name>
<evidence type="ECO:0000313" key="3">
    <source>
        <dbReference type="Proteomes" id="UP000729402"/>
    </source>
</evidence>
<dbReference type="AlphaFoldDB" id="A0A8J5WJ51"/>
<evidence type="ECO:0000313" key="2">
    <source>
        <dbReference type="EMBL" id="KAG8090169.1"/>
    </source>
</evidence>
<dbReference type="Proteomes" id="UP000729402">
    <property type="component" value="Unassembled WGS sequence"/>
</dbReference>
<feature type="compositionally biased region" description="Polar residues" evidence="1">
    <location>
        <begin position="43"/>
        <end position="52"/>
    </location>
</feature>
<proteinExistence type="predicted"/>
<reference evidence="2" key="2">
    <citation type="submission" date="2021-02" db="EMBL/GenBank/DDBJ databases">
        <authorList>
            <person name="Kimball J.A."/>
            <person name="Haas M.W."/>
            <person name="Macchietto M."/>
            <person name="Kono T."/>
            <person name="Duquette J."/>
            <person name="Shao M."/>
        </authorList>
    </citation>
    <scope>NUCLEOTIDE SEQUENCE</scope>
    <source>
        <tissue evidence="2">Fresh leaf tissue</tissue>
    </source>
</reference>
<organism evidence="2 3">
    <name type="scientific">Zizania palustris</name>
    <name type="common">Northern wild rice</name>
    <dbReference type="NCBI Taxonomy" id="103762"/>
    <lineage>
        <taxon>Eukaryota</taxon>
        <taxon>Viridiplantae</taxon>
        <taxon>Streptophyta</taxon>
        <taxon>Embryophyta</taxon>
        <taxon>Tracheophyta</taxon>
        <taxon>Spermatophyta</taxon>
        <taxon>Magnoliopsida</taxon>
        <taxon>Liliopsida</taxon>
        <taxon>Poales</taxon>
        <taxon>Poaceae</taxon>
        <taxon>BOP clade</taxon>
        <taxon>Oryzoideae</taxon>
        <taxon>Oryzeae</taxon>
        <taxon>Zizaniinae</taxon>
        <taxon>Zizania</taxon>
    </lineage>
</organism>
<dbReference type="EMBL" id="JAAALK010000081">
    <property type="protein sequence ID" value="KAG8090169.1"/>
    <property type="molecule type" value="Genomic_DNA"/>
</dbReference>
<evidence type="ECO:0000256" key="1">
    <source>
        <dbReference type="SAM" id="MobiDB-lite"/>
    </source>
</evidence>
<accession>A0A8J5WJ51</accession>
<comment type="caution">
    <text evidence="2">The sequence shown here is derived from an EMBL/GenBank/DDBJ whole genome shotgun (WGS) entry which is preliminary data.</text>
</comment>
<sequence>MLNSIECITRITSASLTNLSASLARATPLSTFIIVLYNSFPQTSTAPSPQESSMEEAGSREHVTTRINATAKGKTKRTKGRTFIPLPLLTLKCSRNHYPMTKMHQDHSSKSLWTEHFKD</sequence>
<feature type="region of interest" description="Disordered" evidence="1">
    <location>
        <begin position="43"/>
        <end position="78"/>
    </location>
</feature>